<sequence length="301" mass="33151">MIDRNAIARVRDEYLARLKDLGVVDASSSGPDWNGKDRVDGALARPIADDVWRSLVAEPSFDAVVSTFLGEAPTWVPIVVHRTAPPLSPGTSAETFGARHQDGIYNYGIDFVTCWVPLMDIGDEVGGLAVVPGSHKASLYPPDVFKDPNTRVGIPPDTIPDAAWRRPDYKAGDVLMFHSMTAHAGLPNRSNKLRLSMDIRFLPASAAPFVGRVVSADETRVLLRTERGEEMTFVIDERTIVRGPKGHPVTGRDREGILFCNAEIIVMPDERGHAVLIRSSSRKYVDLPAAWYETLPADWVR</sequence>
<keyword evidence="2" id="KW-0560">Oxidoreductase</keyword>
<dbReference type="PANTHER" id="PTHR20883">
    <property type="entry name" value="PHYTANOYL-COA DIOXYGENASE DOMAIN CONTAINING 1"/>
    <property type="match status" value="1"/>
</dbReference>
<dbReference type="Proteomes" id="UP000024329">
    <property type="component" value="Unassembled WGS sequence"/>
</dbReference>
<evidence type="ECO:0000313" key="2">
    <source>
        <dbReference type="EMBL" id="EZP72605.1"/>
    </source>
</evidence>
<dbReference type="AlphaFoldDB" id="A0A031JIR0"/>
<reference evidence="2 3" key="1">
    <citation type="submission" date="2014-03" db="EMBL/GenBank/DDBJ databases">
        <title>Whole genome sequence of Novosphingobium resinovorum KF1.</title>
        <authorList>
            <person name="Gan H.M."/>
            <person name="Gan H.Y."/>
            <person name="Chew T.H."/>
            <person name="Savka M.A."/>
        </authorList>
    </citation>
    <scope>NUCLEOTIDE SEQUENCE [LARGE SCALE GENOMIC DNA]</scope>
    <source>
        <strain evidence="2 3">KF1</strain>
    </source>
</reference>
<dbReference type="PATRIC" id="fig|158500.4.peg.5141"/>
<dbReference type="GO" id="GO:0016706">
    <property type="term" value="F:2-oxoglutarate-dependent dioxygenase activity"/>
    <property type="evidence" value="ECO:0007669"/>
    <property type="project" value="UniProtKB-ARBA"/>
</dbReference>
<organism evidence="2 3">
    <name type="scientific">Novosphingobium resinovorum</name>
    <dbReference type="NCBI Taxonomy" id="158500"/>
    <lineage>
        <taxon>Bacteria</taxon>
        <taxon>Pseudomonadati</taxon>
        <taxon>Pseudomonadota</taxon>
        <taxon>Alphaproteobacteria</taxon>
        <taxon>Sphingomonadales</taxon>
        <taxon>Sphingomonadaceae</taxon>
        <taxon>Novosphingobium</taxon>
    </lineage>
</organism>
<name>A0A031JIR0_9SPHN</name>
<dbReference type="InterPro" id="IPR008775">
    <property type="entry name" value="Phytyl_CoA_dOase-like"/>
</dbReference>
<dbReference type="GO" id="GO:0005506">
    <property type="term" value="F:iron ion binding"/>
    <property type="evidence" value="ECO:0007669"/>
    <property type="project" value="UniProtKB-ARBA"/>
</dbReference>
<dbReference type="EMBL" id="JFYZ01000050">
    <property type="protein sequence ID" value="EZP72605.1"/>
    <property type="molecule type" value="Genomic_DNA"/>
</dbReference>
<evidence type="ECO:0000313" key="3">
    <source>
        <dbReference type="Proteomes" id="UP000024329"/>
    </source>
</evidence>
<protein>
    <submittedName>
        <fullName evidence="2">Phytanoyl-CoA dioxygenase</fullName>
    </submittedName>
</protein>
<keyword evidence="2" id="KW-0223">Dioxygenase</keyword>
<dbReference type="Gene3D" id="2.60.120.620">
    <property type="entry name" value="q2cbj1_9rhob like domain"/>
    <property type="match status" value="1"/>
</dbReference>
<evidence type="ECO:0000256" key="1">
    <source>
        <dbReference type="ARBA" id="ARBA00001954"/>
    </source>
</evidence>
<dbReference type="Pfam" id="PF05721">
    <property type="entry name" value="PhyH"/>
    <property type="match status" value="1"/>
</dbReference>
<comment type="caution">
    <text evidence="2">The sequence shown here is derived from an EMBL/GenBank/DDBJ whole genome shotgun (WGS) entry which is preliminary data.</text>
</comment>
<gene>
    <name evidence="2" type="ORF">BV97_05063</name>
</gene>
<dbReference type="SUPFAM" id="SSF51197">
    <property type="entry name" value="Clavaminate synthase-like"/>
    <property type="match status" value="1"/>
</dbReference>
<comment type="cofactor">
    <cofactor evidence="1">
        <name>Fe(2+)</name>
        <dbReference type="ChEBI" id="CHEBI:29033"/>
    </cofactor>
</comment>
<accession>A0A031JIR0</accession>
<dbReference type="eggNOG" id="COG5285">
    <property type="taxonomic scope" value="Bacteria"/>
</dbReference>
<dbReference type="PANTHER" id="PTHR20883:SF48">
    <property type="entry name" value="ECTOINE DIOXYGENASE"/>
    <property type="match status" value="1"/>
</dbReference>
<proteinExistence type="predicted"/>